<evidence type="ECO:0000313" key="2">
    <source>
        <dbReference type="EMBL" id="CCB89793.1"/>
    </source>
</evidence>
<gene>
    <name evidence="2" type="ordered locus">SNE_A19160</name>
</gene>
<dbReference type="Proteomes" id="UP000000496">
    <property type="component" value="Chromosome gsn.131"/>
</dbReference>
<sequence>MIRFLHLSISGNEDKPKSEISEISKS</sequence>
<feature type="compositionally biased region" description="Basic and acidic residues" evidence="1">
    <location>
        <begin position="12"/>
        <end position="26"/>
    </location>
</feature>
<evidence type="ECO:0000313" key="3">
    <source>
        <dbReference type="Proteomes" id="UP000000496"/>
    </source>
</evidence>
<reference evidence="2 3" key="2">
    <citation type="journal article" date="2011" name="Mol. Biol. Evol.">
        <title>Unity in variety--the pan-genome of the Chlamydiae.</title>
        <authorList>
            <person name="Collingro A."/>
            <person name="Tischler P."/>
            <person name="Weinmaier T."/>
            <person name="Penz T."/>
            <person name="Heinz E."/>
            <person name="Brunham R.C."/>
            <person name="Read T.D."/>
            <person name="Bavoil P.M."/>
            <person name="Sachse K."/>
            <person name="Kahane S."/>
            <person name="Friedman M.G."/>
            <person name="Rattei T."/>
            <person name="Myers G.S."/>
            <person name="Horn M."/>
        </authorList>
    </citation>
    <scope>NUCLEOTIDE SEQUENCE [LARGE SCALE GENOMIC DNA]</scope>
    <source>
        <strain evidence="3">ATCC VR-1471 / Z</strain>
    </source>
</reference>
<dbReference type="KEGG" id="sng:SNE_A19160"/>
<accession>F8L3E3</accession>
<organism evidence="2 3">
    <name type="scientific">Simkania negevensis (strain ATCC VR-1471 / DSM 27360 / Z)</name>
    <dbReference type="NCBI Taxonomy" id="331113"/>
    <lineage>
        <taxon>Bacteria</taxon>
        <taxon>Pseudomonadati</taxon>
        <taxon>Chlamydiota</taxon>
        <taxon>Chlamydiia</taxon>
        <taxon>Parachlamydiales</taxon>
        <taxon>Simkaniaceae</taxon>
        <taxon>Simkania</taxon>
    </lineage>
</organism>
<dbReference type="AlphaFoldDB" id="F8L3E3"/>
<proteinExistence type="predicted"/>
<evidence type="ECO:0000256" key="1">
    <source>
        <dbReference type="SAM" id="MobiDB-lite"/>
    </source>
</evidence>
<dbReference type="EMBL" id="FR872582">
    <property type="protein sequence ID" value="CCB89793.1"/>
    <property type="molecule type" value="Genomic_DNA"/>
</dbReference>
<feature type="region of interest" description="Disordered" evidence="1">
    <location>
        <begin position="7"/>
        <end position="26"/>
    </location>
</feature>
<keyword evidence="3" id="KW-1185">Reference proteome</keyword>
<name>F8L3E3_SIMNZ</name>
<dbReference type="HOGENOM" id="CLU_3417051_0_0_0"/>
<protein>
    <submittedName>
        <fullName evidence="2">Uncharacterized protein</fullName>
    </submittedName>
</protein>
<reference key="1">
    <citation type="journal article" date="2011" name="Mol. Biol. Evol.">
        <title>Unity in variety -- the pan-genome of the Chlamydiae.</title>
        <authorList>
            <person name="Collingro A."/>
            <person name="Tischler P."/>
            <person name="Weinmaier T."/>
            <person name="Penz T."/>
            <person name="Heinz E."/>
            <person name="Brunham R.C."/>
            <person name="Read T.D."/>
            <person name="Bavoil P.M."/>
            <person name="Sachse K."/>
            <person name="Kahane S."/>
            <person name="Friedman M.G."/>
            <person name="Rattei T."/>
            <person name="Myers G.S.A."/>
            <person name="Horn M."/>
        </authorList>
    </citation>
    <scope>NUCLEOTIDE SEQUENCE</scope>
    <source>
        <strain>Z</strain>
    </source>
</reference>